<evidence type="ECO:0000313" key="2">
    <source>
        <dbReference type="Proteomes" id="UP000601736"/>
    </source>
</evidence>
<name>A0A8H8Z2F0_9PROT</name>
<protein>
    <submittedName>
        <fullName evidence="1">Uncharacterized protein</fullName>
    </submittedName>
</protein>
<sequence>MQRTQRLHNVFMLKVGIVGKNFIDAAASTNLSDDHTDCNTYSPDTGLATHDAGLLGDTIELFHILVLFEGRLVNLC</sequence>
<dbReference type="Proteomes" id="UP000601736">
    <property type="component" value="Unassembled WGS sequence"/>
</dbReference>
<gene>
    <name evidence="1" type="ORF">NMYAN_90100</name>
</gene>
<accession>A0A8H8Z2F0</accession>
<dbReference type="AlphaFoldDB" id="A0A8H8Z2F0"/>
<proteinExistence type="predicted"/>
<comment type="caution">
    <text evidence="1">The sequence shown here is derived from an EMBL/GenBank/DDBJ whole genome shotgun (WGS) entry which is preliminary data.</text>
</comment>
<reference evidence="1" key="1">
    <citation type="submission" date="2021-02" db="EMBL/GenBank/DDBJ databases">
        <authorList>
            <person name="Han P."/>
        </authorList>
    </citation>
    <scope>NUCLEOTIDE SEQUENCE</scope>
    <source>
        <strain evidence="1">Nitrosomonas nitrosa 18-3D</strain>
    </source>
</reference>
<dbReference type="EMBL" id="CAJNAP010000055">
    <property type="protein sequence ID" value="CAE6519020.1"/>
    <property type="molecule type" value="Genomic_DNA"/>
</dbReference>
<organism evidence="1 2">
    <name type="scientific">Nitrosomonas nitrosa</name>
    <dbReference type="NCBI Taxonomy" id="52442"/>
    <lineage>
        <taxon>Bacteria</taxon>
        <taxon>Pseudomonadati</taxon>
        <taxon>Pseudomonadota</taxon>
        <taxon>Betaproteobacteria</taxon>
        <taxon>Nitrosomonadales</taxon>
        <taxon>Nitrosomonadaceae</taxon>
        <taxon>Nitrosomonas</taxon>
    </lineage>
</organism>
<evidence type="ECO:0000313" key="1">
    <source>
        <dbReference type="EMBL" id="CAE6519020.1"/>
    </source>
</evidence>